<proteinExistence type="predicted"/>
<evidence type="ECO:0000256" key="9">
    <source>
        <dbReference type="ARBA" id="ARBA00023180"/>
    </source>
</evidence>
<dbReference type="InterPro" id="IPR028082">
    <property type="entry name" value="Peripla_BP_I"/>
</dbReference>
<protein>
    <recommendedName>
        <fullName evidence="11">Gamma-aminobutyric acid type B receptor subunit 2</fullName>
    </recommendedName>
</protein>
<keyword evidence="9" id="KW-0325">Glycoprotein</keyword>
<evidence type="ECO:0000313" key="13">
    <source>
        <dbReference type="EMBL" id="KAH0820795.1"/>
    </source>
</evidence>
<gene>
    <name evidence="13" type="ORF">GEV33_001996</name>
</gene>
<comment type="subcellular location">
    <subcellularLocation>
        <location evidence="1">Cell membrane</location>
        <topology evidence="1">Multi-pass membrane protein</topology>
    </subcellularLocation>
</comment>
<keyword evidence="3" id="KW-0812">Transmembrane</keyword>
<evidence type="ECO:0000256" key="5">
    <source>
        <dbReference type="ARBA" id="ARBA00022989"/>
    </source>
</evidence>
<dbReference type="PANTHER" id="PTHR10519:SF46">
    <property type="entry name" value="METABOTROPIC GABA-B RECEPTOR SUBTYPE 3, ISOFORM A"/>
    <property type="match status" value="1"/>
</dbReference>
<keyword evidence="14" id="KW-1185">Reference proteome</keyword>
<keyword evidence="8" id="KW-0675">Receptor</keyword>
<reference evidence="13" key="1">
    <citation type="journal article" date="2020" name="J Insects Food Feed">
        <title>The yellow mealworm (Tenebrio molitor) genome: a resource for the emerging insects as food and feed industry.</title>
        <authorList>
            <person name="Eriksson T."/>
            <person name="Andere A."/>
            <person name="Kelstrup H."/>
            <person name="Emery V."/>
            <person name="Picard C."/>
        </authorList>
    </citation>
    <scope>NUCLEOTIDE SEQUENCE</scope>
    <source>
        <strain evidence="13">Stoneville</strain>
        <tissue evidence="13">Whole head</tissue>
    </source>
</reference>
<dbReference type="FunFam" id="3.40.50.2300:FF:000751">
    <property type="match status" value="1"/>
</dbReference>
<comment type="caution">
    <text evidence="13">The sequence shown here is derived from an EMBL/GenBank/DDBJ whole genome shotgun (WGS) entry which is preliminary data.</text>
</comment>
<dbReference type="GO" id="GO:0007214">
    <property type="term" value="P:gamma-aminobutyric acid signaling pathway"/>
    <property type="evidence" value="ECO:0007669"/>
    <property type="project" value="TreeGrafter"/>
</dbReference>
<keyword evidence="10" id="KW-0807">Transducer</keyword>
<dbReference type="InterPro" id="IPR002455">
    <property type="entry name" value="GPCR3_GABA-B"/>
</dbReference>
<keyword evidence="7" id="KW-0472">Membrane</keyword>
<dbReference type="PRINTS" id="PR01176">
    <property type="entry name" value="GABABRECEPTR"/>
</dbReference>
<dbReference type="Proteomes" id="UP000719412">
    <property type="component" value="Unassembled WGS sequence"/>
</dbReference>
<evidence type="ECO:0000256" key="10">
    <source>
        <dbReference type="ARBA" id="ARBA00023224"/>
    </source>
</evidence>
<evidence type="ECO:0000256" key="11">
    <source>
        <dbReference type="ARBA" id="ARBA00073785"/>
    </source>
</evidence>
<organism evidence="13 14">
    <name type="scientific">Tenebrio molitor</name>
    <name type="common">Yellow mealworm beetle</name>
    <dbReference type="NCBI Taxonomy" id="7067"/>
    <lineage>
        <taxon>Eukaryota</taxon>
        <taxon>Metazoa</taxon>
        <taxon>Ecdysozoa</taxon>
        <taxon>Arthropoda</taxon>
        <taxon>Hexapoda</taxon>
        <taxon>Insecta</taxon>
        <taxon>Pterygota</taxon>
        <taxon>Neoptera</taxon>
        <taxon>Endopterygota</taxon>
        <taxon>Coleoptera</taxon>
        <taxon>Polyphaga</taxon>
        <taxon>Cucujiformia</taxon>
        <taxon>Tenebrionidae</taxon>
        <taxon>Tenebrio</taxon>
    </lineage>
</organism>
<evidence type="ECO:0000256" key="7">
    <source>
        <dbReference type="ARBA" id="ARBA00023136"/>
    </source>
</evidence>
<evidence type="ECO:0000256" key="1">
    <source>
        <dbReference type="ARBA" id="ARBA00004651"/>
    </source>
</evidence>
<dbReference type="FunFam" id="3.40.50.2300:FF:000063">
    <property type="entry name" value="Gamma-aminobutyric acid type B receptor subunit"/>
    <property type="match status" value="1"/>
</dbReference>
<keyword evidence="2" id="KW-1003">Cell membrane</keyword>
<evidence type="ECO:0000256" key="4">
    <source>
        <dbReference type="ARBA" id="ARBA00022729"/>
    </source>
</evidence>
<dbReference type="Gene3D" id="3.40.50.2300">
    <property type="match status" value="2"/>
</dbReference>
<dbReference type="GO" id="GO:0038039">
    <property type="term" value="C:G protein-coupled receptor heterodimeric complex"/>
    <property type="evidence" value="ECO:0007669"/>
    <property type="project" value="TreeGrafter"/>
</dbReference>
<dbReference type="EMBL" id="JABDTM020010749">
    <property type="protein sequence ID" value="KAH0820795.1"/>
    <property type="molecule type" value="Genomic_DNA"/>
</dbReference>
<evidence type="ECO:0000256" key="8">
    <source>
        <dbReference type="ARBA" id="ARBA00023170"/>
    </source>
</evidence>
<keyword evidence="6" id="KW-0297">G-protein coupled receptor</keyword>
<evidence type="ECO:0000256" key="3">
    <source>
        <dbReference type="ARBA" id="ARBA00022692"/>
    </source>
</evidence>
<dbReference type="CDD" id="cd06366">
    <property type="entry name" value="PBP1_GABAb_receptor"/>
    <property type="match status" value="1"/>
</dbReference>
<reference evidence="13" key="2">
    <citation type="submission" date="2021-08" db="EMBL/GenBank/DDBJ databases">
        <authorList>
            <person name="Eriksson T."/>
        </authorList>
    </citation>
    <scope>NUCLEOTIDE SEQUENCE</scope>
    <source>
        <strain evidence="13">Stoneville</strain>
        <tissue evidence="13">Whole head</tissue>
    </source>
</reference>
<dbReference type="PANTHER" id="PTHR10519">
    <property type="entry name" value="GABA-B RECEPTOR"/>
    <property type="match status" value="1"/>
</dbReference>
<evidence type="ECO:0000259" key="12">
    <source>
        <dbReference type="Pfam" id="PF01094"/>
    </source>
</evidence>
<feature type="domain" description="Receptor ligand binding region" evidence="12">
    <location>
        <begin position="40"/>
        <end position="354"/>
    </location>
</feature>
<keyword evidence="4" id="KW-0732">Signal</keyword>
<dbReference type="Pfam" id="PF01094">
    <property type="entry name" value="ANF_receptor"/>
    <property type="match status" value="1"/>
</dbReference>
<name>A0A8J6HL76_TENMO</name>
<dbReference type="SUPFAM" id="SSF53822">
    <property type="entry name" value="Periplasmic binding protein-like I"/>
    <property type="match status" value="1"/>
</dbReference>
<evidence type="ECO:0000256" key="6">
    <source>
        <dbReference type="ARBA" id="ARBA00023040"/>
    </source>
</evidence>
<dbReference type="InterPro" id="IPR001828">
    <property type="entry name" value="ANF_lig-bd_rcpt"/>
</dbReference>
<evidence type="ECO:0000256" key="2">
    <source>
        <dbReference type="ARBA" id="ARBA00022475"/>
    </source>
</evidence>
<dbReference type="AlphaFoldDB" id="A0A8J6HL76"/>
<accession>A0A8J6HL76</accession>
<keyword evidence="5" id="KW-1133">Transmembrane helix</keyword>
<dbReference type="GO" id="GO:0004965">
    <property type="term" value="F:G protein-coupled GABA receptor activity"/>
    <property type="evidence" value="ECO:0007669"/>
    <property type="project" value="InterPro"/>
</dbReference>
<sequence length="361" mass="41291">MIKEYRRVNGNNSSGIIYILGLFELTTKWGKRPEGLSEIAAAELAIKHVNHYNILPDYRLKLIVNDTRCDPGVGIDRFFHAIYSDKTIVLLLGTSCSNVTESLAHVVPYWNILQISFGSTSPTLSDRNKFPLFFRTVAPDSSHNTAKVKFVKYFGWKVVATFCQSKGEFLLPLNNLITDFEKENVTCVTSITFSLDNYKEQLKILKNSDIRILIAAMSTEVAPIIFCEVYRLGMYGDDYVWILQDRQEMWWNSRTECTSSELYKSVEGLILVSDYNVLTDNKTSISGLNNEFFESKLRVPKEQISKYASLTYDAVWAMALSLKDLGLVLQQEFNYKRNDIVCEFVRRMSSLNFMGVSVSTY</sequence>
<evidence type="ECO:0000313" key="14">
    <source>
        <dbReference type="Proteomes" id="UP000719412"/>
    </source>
</evidence>